<dbReference type="GeneID" id="31016559"/>
<dbReference type="GO" id="GO:0006506">
    <property type="term" value="P:GPI anchor biosynthetic process"/>
    <property type="evidence" value="ECO:0007669"/>
    <property type="project" value="UniProtKB-UniPathway"/>
</dbReference>
<evidence type="ECO:0000256" key="7">
    <source>
        <dbReference type="ARBA" id="ARBA00022824"/>
    </source>
</evidence>
<evidence type="ECO:0000256" key="12">
    <source>
        <dbReference type="SAM" id="MobiDB-lite"/>
    </source>
</evidence>
<dbReference type="GO" id="GO:1990529">
    <property type="term" value="C:glycosylphosphatidylinositol-mannosyltransferase I complex"/>
    <property type="evidence" value="ECO:0007669"/>
    <property type="project" value="TreeGrafter"/>
</dbReference>
<feature type="region of interest" description="Disordered" evidence="12">
    <location>
        <begin position="367"/>
        <end position="387"/>
    </location>
</feature>
<keyword evidence="9" id="KW-0472">Membrane</keyword>
<dbReference type="SMART" id="SM00780">
    <property type="entry name" value="PIG-X"/>
    <property type="match status" value="1"/>
</dbReference>
<reference evidence="13 14" key="1">
    <citation type="submission" date="2016-10" db="EMBL/GenBank/DDBJ databases">
        <title>Proteomics and genomics reveal pathogen-plant mechanisms compatible with a hemibiotrophic lifestyle of Diplodia corticola.</title>
        <authorList>
            <person name="Fernandes I."/>
            <person name="De Jonge R."/>
            <person name="Van De Peer Y."/>
            <person name="Devreese B."/>
            <person name="Alves A."/>
            <person name="Esteves A.C."/>
        </authorList>
    </citation>
    <scope>NUCLEOTIDE SEQUENCE [LARGE SCALE GENOMIC DNA]</scope>
    <source>
        <strain evidence="13 14">CBS 112549</strain>
    </source>
</reference>
<dbReference type="OrthoDB" id="5546453at2759"/>
<dbReference type="UniPathway" id="UPA00196"/>
<comment type="similarity">
    <text evidence="3 11">Belongs to the PIGX family.</text>
</comment>
<accession>A0A1J9RVR6</accession>
<comment type="caution">
    <text evidence="13">The sequence shown here is derived from an EMBL/GenBank/DDBJ whole genome shotgun (WGS) entry which is preliminary data.</text>
</comment>
<dbReference type="GO" id="GO:0000030">
    <property type="term" value="F:mannosyltransferase activity"/>
    <property type="evidence" value="ECO:0007669"/>
    <property type="project" value="TreeGrafter"/>
</dbReference>
<dbReference type="InterPro" id="IPR042322">
    <property type="entry name" value="Pbn1"/>
</dbReference>
<evidence type="ECO:0000256" key="9">
    <source>
        <dbReference type="ARBA" id="ARBA00023136"/>
    </source>
</evidence>
<protein>
    <recommendedName>
        <fullName evidence="4 11">Protein PBN1</fullName>
    </recommendedName>
</protein>
<evidence type="ECO:0000256" key="5">
    <source>
        <dbReference type="ARBA" id="ARBA00022502"/>
    </source>
</evidence>
<dbReference type="GO" id="GO:0005789">
    <property type="term" value="C:endoplasmic reticulum membrane"/>
    <property type="evidence" value="ECO:0007669"/>
    <property type="project" value="UniProtKB-SubCell"/>
</dbReference>
<dbReference type="PANTHER" id="PTHR28533">
    <property type="entry name" value="PROTEIN PBN1"/>
    <property type="match status" value="1"/>
</dbReference>
<evidence type="ECO:0000313" key="14">
    <source>
        <dbReference type="Proteomes" id="UP000183809"/>
    </source>
</evidence>
<keyword evidence="14" id="KW-1185">Reference proteome</keyword>
<comment type="function">
    <text evidence="11">Required for proper folding and/or the stability of a subset of proteins in the endoplasmic reticulum. Component of glycosylphosphatidylinositol-mannosyltransferase 1 which transfers the first of the 4 mannoses in the GPI-anchor precursors during GPI-anchor biosynthesis. Probably acts by stabilizing the mannosyltransferase GPI14.</text>
</comment>
<dbReference type="EMBL" id="MNUE01000046">
    <property type="protein sequence ID" value="OJD31581.1"/>
    <property type="molecule type" value="Genomic_DNA"/>
</dbReference>
<keyword evidence="6" id="KW-0812">Transmembrane</keyword>
<organism evidence="13 14">
    <name type="scientific">Diplodia corticola</name>
    <dbReference type="NCBI Taxonomy" id="236234"/>
    <lineage>
        <taxon>Eukaryota</taxon>
        <taxon>Fungi</taxon>
        <taxon>Dikarya</taxon>
        <taxon>Ascomycota</taxon>
        <taxon>Pezizomycotina</taxon>
        <taxon>Dothideomycetes</taxon>
        <taxon>Dothideomycetes incertae sedis</taxon>
        <taxon>Botryosphaeriales</taxon>
        <taxon>Botryosphaeriaceae</taxon>
        <taxon>Diplodia</taxon>
    </lineage>
</organism>
<evidence type="ECO:0000256" key="3">
    <source>
        <dbReference type="ARBA" id="ARBA00010345"/>
    </source>
</evidence>
<comment type="pathway">
    <text evidence="2 11">Glycolipid biosynthesis; glycosylphosphatidylinositol-anchor biosynthesis.</text>
</comment>
<dbReference type="Pfam" id="PF08320">
    <property type="entry name" value="PIG-X"/>
    <property type="match status" value="1"/>
</dbReference>
<dbReference type="Proteomes" id="UP000183809">
    <property type="component" value="Unassembled WGS sequence"/>
</dbReference>
<keyword evidence="10" id="KW-0325">Glycoprotein</keyword>
<comment type="subcellular location">
    <subcellularLocation>
        <location evidence="11">Endoplasmic reticulum membrane</location>
        <topology evidence="11">Single-pass membrane protein</topology>
    </subcellularLocation>
    <subcellularLocation>
        <location evidence="1">Endoplasmic reticulum membrane</location>
        <topology evidence="1">Single-pass type III membrane protein</topology>
    </subcellularLocation>
</comment>
<keyword evidence="8" id="KW-1133">Transmembrane helix</keyword>
<evidence type="ECO:0000256" key="1">
    <source>
        <dbReference type="ARBA" id="ARBA00004643"/>
    </source>
</evidence>
<evidence type="ECO:0000256" key="10">
    <source>
        <dbReference type="ARBA" id="ARBA00023180"/>
    </source>
</evidence>
<evidence type="ECO:0000256" key="11">
    <source>
        <dbReference type="RuleBase" id="RU366056"/>
    </source>
</evidence>
<gene>
    <name evidence="13" type="ORF">BKCO1_460004</name>
</gene>
<dbReference type="STRING" id="236234.A0A1J9RVR6"/>
<sequence>MKERITYLLHVGEDAFDPARLTVSKHSLAVPPLKAAKEHRLTLGLSELPPELLPVLKQTHELHIRWATSQPYTSTPPYVSRVSPGLHAYFTPRKGKRADGLCSALKTTFGHELDCETPSDTFIGVPILSERFSMSASSQYHSLLPSLQSLVSYVSEKFCTADDCKAKASSLLSASYVDFDFDAISNALIINAFWAEGPTEGGLWNEEISRGKADTMEVGVLNNEVPLEPEELSLSGFLTVVGDDTKAKPTLFSFPSRHHPLPSTAHPVHPTYYTTFNEPTGLHPTLKLSFPQPKKTLTPPGPSCLLHAYVTLPSTFFLDKYQFSDPLYLASHNLRNIFAHAGATDLEAPDWVVPQWGSVALFELAHPVPHPDDPDPAPPSADAAVSDSVDDDTSFEATIPLHLRYLPPSANSSGLVNASLPWPTVFWTCPAEEGSKMNVNPFDRTNLGYEGLFGNRAMFYHVPPAKDGGAGEGGLVETLKVPVLDLDRAWYVEYGTVAAVVLATAWLLMKLGGVVKNAGFGRGKPVAAGVKKSQ</sequence>
<dbReference type="RefSeq" id="XP_020127841.1">
    <property type="nucleotide sequence ID" value="XM_020276298.1"/>
</dbReference>
<proteinExistence type="inferred from homology"/>
<evidence type="ECO:0000256" key="8">
    <source>
        <dbReference type="ARBA" id="ARBA00022989"/>
    </source>
</evidence>
<evidence type="ECO:0000256" key="4">
    <source>
        <dbReference type="ARBA" id="ARBA00020410"/>
    </source>
</evidence>
<name>A0A1J9RVR6_9PEZI</name>
<dbReference type="AlphaFoldDB" id="A0A1J9RVR6"/>
<evidence type="ECO:0000313" key="13">
    <source>
        <dbReference type="EMBL" id="OJD31581.1"/>
    </source>
</evidence>
<evidence type="ECO:0000256" key="6">
    <source>
        <dbReference type="ARBA" id="ARBA00022692"/>
    </source>
</evidence>
<keyword evidence="7 11" id="KW-0256">Endoplasmic reticulum</keyword>
<keyword evidence="5 11" id="KW-0337">GPI-anchor biosynthesis</keyword>
<dbReference type="PANTHER" id="PTHR28533:SF1">
    <property type="entry name" value="PROTEIN PBN1"/>
    <property type="match status" value="1"/>
</dbReference>
<dbReference type="InterPro" id="IPR013233">
    <property type="entry name" value="PIG-X/PBN1"/>
</dbReference>
<evidence type="ECO:0000256" key="2">
    <source>
        <dbReference type="ARBA" id="ARBA00004687"/>
    </source>
</evidence>